<evidence type="ECO:0000313" key="1">
    <source>
        <dbReference type="EMBL" id="PIC13607.1"/>
    </source>
</evidence>
<protein>
    <submittedName>
        <fullName evidence="1">Uncharacterized protein</fullName>
    </submittedName>
</protein>
<dbReference type="AlphaFoldDB" id="A0A2G5SF06"/>
<dbReference type="Proteomes" id="UP000230233">
    <property type="component" value="Unassembled WGS sequence"/>
</dbReference>
<organism evidence="1 2">
    <name type="scientific">Caenorhabditis nigoni</name>
    <dbReference type="NCBI Taxonomy" id="1611254"/>
    <lineage>
        <taxon>Eukaryota</taxon>
        <taxon>Metazoa</taxon>
        <taxon>Ecdysozoa</taxon>
        <taxon>Nematoda</taxon>
        <taxon>Chromadorea</taxon>
        <taxon>Rhabditida</taxon>
        <taxon>Rhabditina</taxon>
        <taxon>Rhabditomorpha</taxon>
        <taxon>Rhabditoidea</taxon>
        <taxon>Rhabditidae</taxon>
        <taxon>Peloderinae</taxon>
        <taxon>Caenorhabditis</taxon>
    </lineage>
</organism>
<evidence type="ECO:0000313" key="2">
    <source>
        <dbReference type="Proteomes" id="UP000230233"/>
    </source>
</evidence>
<name>A0A2G5SF06_9PELO</name>
<sequence length="305" mass="35187">MNSVVNQLWPLEKQETAELLYLQETENTWYFTEEQLLESGAQIEVLESANLDNNIAGDEYQMQNLVNKSCKGKNMDEYSFPNSQLSKTRNVQTTCSEAETMEMPLSKYFPTSWLQDIEPNNVTEKGTYRNVQFSKNLELEGAGQTSSESTSTLALGAPYRLLPFDTVKPINYNKFPVKILTRCSPRQPVKMEKQWKTPRFQPFSNFKNEYVYAQASEVQLAPRFKKAKVPNITRSNGTATFKRPEEVFHAPVHFSPESMTSSEYYMDPNTQRDELPMSPMEPHFQYADFSAAQMTRMIPVHNQLF</sequence>
<keyword evidence="2" id="KW-1185">Reference proteome</keyword>
<dbReference type="EMBL" id="PDUG01000012">
    <property type="protein sequence ID" value="PIC13607.1"/>
    <property type="molecule type" value="Genomic_DNA"/>
</dbReference>
<reference evidence="2" key="1">
    <citation type="submission" date="2017-10" db="EMBL/GenBank/DDBJ databases">
        <title>Rapid genome shrinkage in a self-fertile nematode reveals novel sperm competition proteins.</title>
        <authorList>
            <person name="Yin D."/>
            <person name="Schwarz E.M."/>
            <person name="Thomas C.G."/>
            <person name="Felde R.L."/>
            <person name="Korf I.F."/>
            <person name="Cutter A.D."/>
            <person name="Schartner C.M."/>
            <person name="Ralston E.J."/>
            <person name="Meyer B.J."/>
            <person name="Haag E.S."/>
        </authorList>
    </citation>
    <scope>NUCLEOTIDE SEQUENCE [LARGE SCALE GENOMIC DNA]</scope>
    <source>
        <strain evidence="2">JU1422</strain>
    </source>
</reference>
<comment type="caution">
    <text evidence="1">The sequence shown here is derived from an EMBL/GenBank/DDBJ whole genome shotgun (WGS) entry which is preliminary data.</text>
</comment>
<dbReference type="OrthoDB" id="10317692at2759"/>
<gene>
    <name evidence="1" type="ORF">B9Z55_027707</name>
</gene>
<proteinExistence type="predicted"/>
<accession>A0A2G5SF06</accession>